<proteinExistence type="predicted"/>
<keyword evidence="2" id="KW-0732">Signal</keyword>
<dbReference type="InterPro" id="IPR001507">
    <property type="entry name" value="ZP_dom"/>
</dbReference>
<evidence type="ECO:0000256" key="1">
    <source>
        <dbReference type="ARBA" id="ARBA00023157"/>
    </source>
</evidence>
<protein>
    <recommendedName>
        <fullName evidence="3">ZP domain-containing protein</fullName>
    </recommendedName>
</protein>
<dbReference type="PROSITE" id="PS51034">
    <property type="entry name" value="ZP_2"/>
    <property type="match status" value="1"/>
</dbReference>
<evidence type="ECO:0000256" key="2">
    <source>
        <dbReference type="SAM" id="SignalP"/>
    </source>
</evidence>
<evidence type="ECO:0000313" key="5">
    <source>
        <dbReference type="Proteomes" id="UP001619887"/>
    </source>
</evidence>
<accession>A0ABD2HK30</accession>
<reference evidence="4 5" key="1">
    <citation type="journal article" date="2022" name="G3 (Bethesda)">
        <title>Evaluating Illumina-, Nanopore-, and PacBio-based genome assembly strategies with the bald notothen, Trematomus borchgrevinki.</title>
        <authorList>
            <person name="Rayamajhi N."/>
            <person name="Cheng C.C."/>
            <person name="Catchen J.M."/>
        </authorList>
    </citation>
    <scope>NUCLEOTIDE SEQUENCE [LARGE SCALE GENOMIC DNA]</scope>
    <source>
        <strain evidence="4">AGRC-2024</strain>
    </source>
</reference>
<feature type="domain" description="ZP" evidence="3">
    <location>
        <begin position="128"/>
        <end position="389"/>
    </location>
</feature>
<comment type="caution">
    <text evidence="4">The sequence shown here is derived from an EMBL/GenBank/DDBJ whole genome shotgun (WGS) entry which is preliminary data.</text>
</comment>
<dbReference type="InterPro" id="IPR042235">
    <property type="entry name" value="ZP-C_dom"/>
</dbReference>
<evidence type="ECO:0000313" key="4">
    <source>
        <dbReference type="EMBL" id="KAL3066829.1"/>
    </source>
</evidence>
<dbReference type="Gene3D" id="2.60.40.3210">
    <property type="entry name" value="Zona pellucida, ZP-N domain"/>
    <property type="match status" value="1"/>
</dbReference>
<feature type="chain" id="PRO_5044873435" description="ZP domain-containing protein" evidence="2">
    <location>
        <begin position="19"/>
        <end position="476"/>
    </location>
</feature>
<dbReference type="Pfam" id="PF23344">
    <property type="entry name" value="ZP-N"/>
    <property type="match status" value="1"/>
</dbReference>
<dbReference type="PANTHER" id="PTHR11576:SF26">
    <property type="entry name" value="ZONA PELLUCIDA GLYCOPROTEIN 3D TANDEM DUPLICATE 2"/>
    <property type="match status" value="1"/>
</dbReference>
<reference evidence="4 5" key="2">
    <citation type="journal article" date="2024" name="G3 (Bethesda)">
        <title>The genome of the cryopelagic Antarctic bald notothen, Trematomus borchgrevinki.</title>
        <authorList>
            <person name="Rayamajhi N."/>
            <person name="Rivera-Colon A.G."/>
            <person name="Minhas B.F."/>
            <person name="Cheng C.C."/>
            <person name="Catchen J.M."/>
        </authorList>
    </citation>
    <scope>NUCLEOTIDE SEQUENCE [LARGE SCALE GENOMIC DNA]</scope>
    <source>
        <strain evidence="4">AGRC-2024</strain>
    </source>
</reference>
<evidence type="ECO:0000259" key="3">
    <source>
        <dbReference type="PROSITE" id="PS51034"/>
    </source>
</evidence>
<dbReference type="InterPro" id="IPR055355">
    <property type="entry name" value="ZP-C"/>
</dbReference>
<dbReference type="Gene3D" id="2.60.40.4100">
    <property type="entry name" value="Zona pellucida, ZP-C domain"/>
    <property type="match status" value="1"/>
</dbReference>
<dbReference type="AlphaFoldDB" id="A0ABD2HK30"/>
<gene>
    <name evidence="4" type="ORF">OYC64_016725</name>
</gene>
<name>A0ABD2HK30_PAGBO</name>
<dbReference type="FunFam" id="2.60.40.4100:FF:000002">
    <property type="entry name" value="Zona pellucida sperm-binding protein 3"/>
    <property type="match status" value="1"/>
</dbReference>
<dbReference type="EMBL" id="JBIYXZ010002068">
    <property type="protein sequence ID" value="KAL3066829.1"/>
    <property type="molecule type" value="Genomic_DNA"/>
</dbReference>
<dbReference type="Proteomes" id="UP001619887">
    <property type="component" value="Unassembled WGS sequence"/>
</dbReference>
<dbReference type="PANTHER" id="PTHR11576">
    <property type="entry name" value="ZONA PELLUCIDA SPERM-BINDING PROTEIN 3"/>
    <property type="match status" value="1"/>
</dbReference>
<sequence>MAPMHAVILLVLFCSAYCYRSRGRARNGPLVRNPEQEWERIQKVISDEMSEDLKPKFLRAASSASTTLAPRQVPVYLVVSSSDDHKSAFKPEKGAIPLPPSLRQMLLQTATTTIASRTTARPKLIEIVCHVDRMYVRVRKEIFKYTDAWKSLKLGTCSVNKSTKDHYYFLYLLTDSCGFKTENNADFRVISNVANYQPNTVVLREMPFTIPVQCKYPRFFHSYKVGFYPEVKGGTVLKELSPKSSFTLTPQDASGNDIAVTKYLLHIGQQMYFEAKQPEEAAARTGAMRMYINKCFMTASQDYTSTPTPKYTVIDNFGCMIDSKVSLQSKFITGTSKTSQKFGMTALIFKDKVSISSASQQIYMHCDISMGAVTPTAKSKACNYDKATTKWKELYGDDSLCTCCETTCSSASPKKTTRNMVSSHSWKVDLNKRDGKVDVHPRMKFLDADTFTLEDPSMAAHKDYLQHCDMTIKTNM</sequence>
<organism evidence="4 5">
    <name type="scientific">Pagothenia borchgrevinki</name>
    <name type="common">Bald rockcod</name>
    <name type="synonym">Trematomus borchgrevinki</name>
    <dbReference type="NCBI Taxonomy" id="8213"/>
    <lineage>
        <taxon>Eukaryota</taxon>
        <taxon>Metazoa</taxon>
        <taxon>Chordata</taxon>
        <taxon>Craniata</taxon>
        <taxon>Vertebrata</taxon>
        <taxon>Euteleostomi</taxon>
        <taxon>Actinopterygii</taxon>
        <taxon>Neopterygii</taxon>
        <taxon>Teleostei</taxon>
        <taxon>Neoteleostei</taxon>
        <taxon>Acanthomorphata</taxon>
        <taxon>Eupercaria</taxon>
        <taxon>Perciformes</taxon>
        <taxon>Notothenioidei</taxon>
        <taxon>Nototheniidae</taxon>
        <taxon>Pagothenia</taxon>
    </lineage>
</organism>
<feature type="signal peptide" evidence="2">
    <location>
        <begin position="1"/>
        <end position="18"/>
    </location>
</feature>
<keyword evidence="5" id="KW-1185">Reference proteome</keyword>
<dbReference type="SMART" id="SM00241">
    <property type="entry name" value="ZP"/>
    <property type="match status" value="1"/>
</dbReference>
<keyword evidence="1" id="KW-1015">Disulfide bond</keyword>
<dbReference type="InterPro" id="IPR055356">
    <property type="entry name" value="ZP-N"/>
</dbReference>
<dbReference type="Pfam" id="PF00100">
    <property type="entry name" value="Zona_pellucida"/>
    <property type="match status" value="1"/>
</dbReference>